<dbReference type="InterPro" id="IPR006462">
    <property type="entry name" value="MS5"/>
</dbReference>
<dbReference type="Proteomes" id="UP000029121">
    <property type="component" value="Unassembled WGS sequence"/>
</dbReference>
<dbReference type="EMBL" id="KB870805">
    <property type="protein sequence ID" value="EOA38011.1"/>
    <property type="molecule type" value="Genomic_DNA"/>
</dbReference>
<sequence length="372" mass="42383">MSLLAGSSTDYNRRLRMRNVEIQLRKQEGGVINGFENKGILDQFGCSALIEVVCTDPRFPCIGMHIVNLYARMGLHRYHSLQGKHYQFLRVEKYNVTKNFGPNNYYITSAVMDPANGATQFFQSKISETFRSGGRLDLTCCVAVLRGDPNVFPPKLFKHDDSLPELPTENPFRDTNRFYLVKKSELEDNVNDWIRLYLELAVARKSRMFIEGEHVSNLEIVKVALQKTSSQDPNEGHFNAKNTTVYISYRDTSEARVGKDVDRIAVVRRSFDEQSSCFSLVGHNQSLETIREAWFGNDVDRIAIAGRSFDEQAACFTHVGQNQSSEIIPKKGKSPCASGQRLGVHKPWLLSMSKMRKAYQNSGIRMARRRHK</sequence>
<reference evidence="2" key="1">
    <citation type="journal article" date="2013" name="Nat. Genet.">
        <title>The Capsella rubella genome and the genomic consequences of rapid mating system evolution.</title>
        <authorList>
            <person name="Slotte T."/>
            <person name="Hazzouri K.M."/>
            <person name="Agren J.A."/>
            <person name="Koenig D."/>
            <person name="Maumus F."/>
            <person name="Guo Y.L."/>
            <person name="Steige K."/>
            <person name="Platts A.E."/>
            <person name="Escobar J.S."/>
            <person name="Newman L.K."/>
            <person name="Wang W."/>
            <person name="Mandakova T."/>
            <person name="Vello E."/>
            <person name="Smith L.M."/>
            <person name="Henz S.R."/>
            <person name="Steffen J."/>
            <person name="Takuno S."/>
            <person name="Brandvain Y."/>
            <person name="Coop G."/>
            <person name="Andolfatto P."/>
            <person name="Hu T.T."/>
            <person name="Blanchette M."/>
            <person name="Clark R.M."/>
            <person name="Quesneville H."/>
            <person name="Nordborg M."/>
            <person name="Gaut B.S."/>
            <person name="Lysak M.A."/>
            <person name="Jenkins J."/>
            <person name="Grimwood J."/>
            <person name="Chapman J."/>
            <person name="Prochnik S."/>
            <person name="Shu S."/>
            <person name="Rokhsar D."/>
            <person name="Schmutz J."/>
            <person name="Weigel D."/>
            <person name="Wright S.I."/>
        </authorList>
    </citation>
    <scope>NUCLEOTIDE SEQUENCE [LARGE SCALE GENOMIC DNA]</scope>
    <source>
        <strain evidence="2">cv. Monte Gargano</strain>
    </source>
</reference>
<accession>R0GQI4</accession>
<dbReference type="Pfam" id="PF04776">
    <property type="entry name" value="protein_MS5"/>
    <property type="match status" value="1"/>
</dbReference>
<gene>
    <name evidence="1" type="ORF">CARUB_v10009480mg</name>
</gene>
<evidence type="ECO:0000313" key="1">
    <source>
        <dbReference type="EMBL" id="EOA38011.1"/>
    </source>
</evidence>
<organism evidence="1 2">
    <name type="scientific">Capsella rubella</name>
    <dbReference type="NCBI Taxonomy" id="81985"/>
    <lineage>
        <taxon>Eukaryota</taxon>
        <taxon>Viridiplantae</taxon>
        <taxon>Streptophyta</taxon>
        <taxon>Embryophyta</taxon>
        <taxon>Tracheophyta</taxon>
        <taxon>Spermatophyta</taxon>
        <taxon>Magnoliopsida</taxon>
        <taxon>eudicotyledons</taxon>
        <taxon>Gunneridae</taxon>
        <taxon>Pentapetalae</taxon>
        <taxon>rosids</taxon>
        <taxon>malvids</taxon>
        <taxon>Brassicales</taxon>
        <taxon>Brassicaceae</taxon>
        <taxon>Camelineae</taxon>
        <taxon>Capsella</taxon>
    </lineage>
</organism>
<dbReference type="PANTHER" id="PTHR31260">
    <property type="entry name" value="CYSTATIN/MONELLIN SUPERFAMILY PROTEIN"/>
    <property type="match status" value="1"/>
</dbReference>
<keyword evidence="2" id="KW-1185">Reference proteome</keyword>
<protein>
    <submittedName>
        <fullName evidence="1">Uncharacterized protein</fullName>
    </submittedName>
</protein>
<dbReference type="PANTHER" id="PTHR31260:SF39">
    <property type="entry name" value="BNAA09G28770D PROTEIN"/>
    <property type="match status" value="1"/>
</dbReference>
<dbReference type="NCBIfam" id="TIGR01572">
    <property type="entry name" value="A_thl_para_3677"/>
    <property type="match status" value="1"/>
</dbReference>
<dbReference type="STRING" id="81985.R0GQI4"/>
<proteinExistence type="predicted"/>
<evidence type="ECO:0000313" key="2">
    <source>
        <dbReference type="Proteomes" id="UP000029121"/>
    </source>
</evidence>
<dbReference type="AlphaFoldDB" id="R0GQI4"/>
<name>R0GQI4_9BRAS</name>